<gene>
    <name evidence="1" type="ORF">DRF67_17820</name>
</gene>
<protein>
    <submittedName>
        <fullName evidence="1">Antirepresssor protein RebB</fullName>
    </submittedName>
</protein>
<name>A0A3D9ATD3_9FLAO</name>
<dbReference type="Pfam" id="PF11747">
    <property type="entry name" value="RebB"/>
    <property type="match status" value="1"/>
</dbReference>
<dbReference type="OrthoDB" id="772742at2"/>
<accession>A0A3D9ATD3</accession>
<comment type="caution">
    <text evidence="1">The sequence shown here is derived from an EMBL/GenBank/DDBJ whole genome shotgun (WGS) entry which is preliminary data.</text>
</comment>
<dbReference type="AlphaFoldDB" id="A0A3D9ATD3"/>
<sequence length="88" mass="9206">MSQTVNQQITDAVTQSNVKVVGEAPAMALGNVYQSAAHSTGIMFENAVNAQNQQNILGQAATTQGIMQIYSMDTVSDAISIAKMLSAS</sequence>
<evidence type="ECO:0000313" key="2">
    <source>
        <dbReference type="Proteomes" id="UP000256257"/>
    </source>
</evidence>
<dbReference type="Proteomes" id="UP000256257">
    <property type="component" value="Unassembled WGS sequence"/>
</dbReference>
<keyword evidence="2" id="KW-1185">Reference proteome</keyword>
<dbReference type="InterPro" id="IPR021070">
    <property type="entry name" value="Killing_trait_RebB"/>
</dbReference>
<reference evidence="1 2" key="1">
    <citation type="submission" date="2018-06" db="EMBL/GenBank/DDBJ databases">
        <title>Novel Chryseobacterium species.</title>
        <authorList>
            <person name="Newman J."/>
            <person name="Hugo C."/>
            <person name="Oosthuizen L."/>
            <person name="Charimba G."/>
        </authorList>
    </citation>
    <scope>NUCLEOTIDE SEQUENCE [LARGE SCALE GENOMIC DNA]</scope>
    <source>
        <strain evidence="1 2">7_F195</strain>
    </source>
</reference>
<evidence type="ECO:0000313" key="1">
    <source>
        <dbReference type="EMBL" id="REC44187.1"/>
    </source>
</evidence>
<organism evidence="1 2">
    <name type="scientific">Chryseobacterium pennipullorum</name>
    <dbReference type="NCBI Taxonomy" id="2258963"/>
    <lineage>
        <taxon>Bacteria</taxon>
        <taxon>Pseudomonadati</taxon>
        <taxon>Bacteroidota</taxon>
        <taxon>Flavobacteriia</taxon>
        <taxon>Flavobacteriales</taxon>
        <taxon>Weeksellaceae</taxon>
        <taxon>Chryseobacterium group</taxon>
        <taxon>Chryseobacterium</taxon>
    </lineage>
</organism>
<dbReference type="EMBL" id="QNVV01000020">
    <property type="protein sequence ID" value="REC44187.1"/>
    <property type="molecule type" value="Genomic_DNA"/>
</dbReference>
<proteinExistence type="predicted"/>
<dbReference type="RefSeq" id="WP_115929655.1">
    <property type="nucleotide sequence ID" value="NZ_QNVV01000020.1"/>
</dbReference>